<dbReference type="STRING" id="1141098.A0A1Y2DC46"/>
<keyword evidence="7" id="KW-0413">Isomerase</keyword>
<evidence type="ECO:0000313" key="14">
    <source>
        <dbReference type="Proteomes" id="UP000193689"/>
    </source>
</evidence>
<gene>
    <name evidence="13" type="ORF">BCR38DRAFT_111549</name>
</gene>
<dbReference type="RefSeq" id="XP_040710309.1">
    <property type="nucleotide sequence ID" value="XM_040853385.1"/>
</dbReference>
<dbReference type="Gene3D" id="3.40.30.10">
    <property type="entry name" value="Glutaredoxin"/>
    <property type="match status" value="2"/>
</dbReference>
<comment type="caution">
    <text evidence="13">The sequence shown here is derived from an EMBL/GenBank/DDBJ whole genome shotgun (WGS) entry which is preliminary data.</text>
</comment>
<evidence type="ECO:0000256" key="2">
    <source>
        <dbReference type="ARBA" id="ARBA00002692"/>
    </source>
</evidence>
<dbReference type="InterPro" id="IPR036249">
    <property type="entry name" value="Thioredoxin-like_sf"/>
</dbReference>
<evidence type="ECO:0000313" key="13">
    <source>
        <dbReference type="EMBL" id="ORY56842.1"/>
    </source>
</evidence>
<protein>
    <recommendedName>
        <fullName evidence="9">Protein disulfide-isomerase</fullName>
        <ecNumber evidence="5">5.3.4.1</ecNumber>
    </recommendedName>
</protein>
<accession>A0A1Y2DC46</accession>
<dbReference type="PANTHER" id="PTHR18929">
    <property type="entry name" value="PROTEIN DISULFIDE ISOMERASE"/>
    <property type="match status" value="1"/>
</dbReference>
<dbReference type="Pfam" id="PF00085">
    <property type="entry name" value="Thioredoxin"/>
    <property type="match status" value="1"/>
</dbReference>
<dbReference type="AlphaFoldDB" id="A0A1Y2DC46"/>
<dbReference type="SUPFAM" id="SSF52833">
    <property type="entry name" value="Thioredoxin-like"/>
    <property type="match status" value="2"/>
</dbReference>
<evidence type="ECO:0000256" key="7">
    <source>
        <dbReference type="ARBA" id="ARBA00023235"/>
    </source>
</evidence>
<feature type="chain" id="PRO_5012282364" description="Protein disulfide-isomerase" evidence="11">
    <location>
        <begin position="20"/>
        <end position="344"/>
    </location>
</feature>
<dbReference type="GO" id="GO:0003756">
    <property type="term" value="F:protein disulfide isomerase activity"/>
    <property type="evidence" value="ECO:0007669"/>
    <property type="project" value="UniProtKB-EC"/>
</dbReference>
<dbReference type="InParanoid" id="A0A1Y2DC46"/>
<dbReference type="CDD" id="cd02982">
    <property type="entry name" value="PDI_b'_family"/>
    <property type="match status" value="1"/>
</dbReference>
<dbReference type="PANTHER" id="PTHR18929:SF132">
    <property type="entry name" value="PROTEIN DISULFIDE-ISOMERASE A3"/>
    <property type="match status" value="1"/>
</dbReference>
<evidence type="ECO:0000256" key="11">
    <source>
        <dbReference type="SAM" id="SignalP"/>
    </source>
</evidence>
<keyword evidence="8" id="KW-0676">Redox-active center</keyword>
<feature type="signal peptide" evidence="11">
    <location>
        <begin position="1"/>
        <end position="19"/>
    </location>
</feature>
<dbReference type="GO" id="GO:0005788">
    <property type="term" value="C:endoplasmic reticulum lumen"/>
    <property type="evidence" value="ECO:0007669"/>
    <property type="project" value="UniProtKB-SubCell"/>
</dbReference>
<feature type="domain" description="Thioredoxin" evidence="12">
    <location>
        <begin position="24"/>
        <end position="116"/>
    </location>
</feature>
<dbReference type="InterPro" id="IPR013766">
    <property type="entry name" value="Thioredoxin_domain"/>
</dbReference>
<evidence type="ECO:0000256" key="3">
    <source>
        <dbReference type="ARBA" id="ARBA00004319"/>
    </source>
</evidence>
<evidence type="ECO:0000256" key="5">
    <source>
        <dbReference type="ARBA" id="ARBA00012723"/>
    </source>
</evidence>
<evidence type="ECO:0000256" key="6">
    <source>
        <dbReference type="ARBA" id="ARBA00022824"/>
    </source>
</evidence>
<dbReference type="Pfam" id="PF13848">
    <property type="entry name" value="Thioredoxin_6"/>
    <property type="match status" value="1"/>
</dbReference>
<sequence>MRGLLTTTIIAAASTVARCWEYVDEPDFLRAVSDHNPVLVAFVEPSTASSQALESEWTSVAKSEKALVTVDCSTKTQLCKDYEVISYPALRYLDGHGKMISYRGPRTASSIISFLRRAARPAVTPLNAKKITAFQSIDDTVIVAHINPKDEHIKTQFQTIARALKDRASFGSLETTGASSVVCYSNQDDEQSVISDLTAIESLDMFIRGCMTPLIGEFTRRSELKYLQAGKSIVYYFATDLQRQNSYVNMMRPVAKKYREYLSFVTVDANEYGDMALALGIPAESFPAISVQNPMYGQVFPLDTAAEITPETIEALVLEIASGKRSPWDGTSSSPGMGHSHDEL</sequence>
<evidence type="ECO:0000256" key="8">
    <source>
        <dbReference type="ARBA" id="ARBA00023284"/>
    </source>
</evidence>
<evidence type="ECO:0000256" key="9">
    <source>
        <dbReference type="ARBA" id="ARBA00039846"/>
    </source>
</evidence>
<dbReference type="EC" id="5.3.4.1" evidence="5"/>
<feature type="region of interest" description="Disordered" evidence="10">
    <location>
        <begin position="325"/>
        <end position="344"/>
    </location>
</feature>
<name>A0A1Y2DC46_9PEZI</name>
<evidence type="ECO:0000256" key="10">
    <source>
        <dbReference type="SAM" id="MobiDB-lite"/>
    </source>
</evidence>
<keyword evidence="14" id="KW-1185">Reference proteome</keyword>
<comment type="function">
    <text evidence="2">Participates in the folding of proteins containing disulfide bonds, may be involved in glycosylation, prolyl hydroxylation and triglyceride transfer.</text>
</comment>
<dbReference type="GO" id="GO:0006457">
    <property type="term" value="P:protein folding"/>
    <property type="evidence" value="ECO:0007669"/>
    <property type="project" value="TreeGrafter"/>
</dbReference>
<dbReference type="OrthoDB" id="427280at2759"/>
<comment type="subcellular location">
    <subcellularLocation>
        <location evidence="3">Endoplasmic reticulum lumen</location>
    </subcellularLocation>
</comment>
<dbReference type="GO" id="GO:0034976">
    <property type="term" value="P:response to endoplasmic reticulum stress"/>
    <property type="evidence" value="ECO:0007669"/>
    <property type="project" value="TreeGrafter"/>
</dbReference>
<dbReference type="Proteomes" id="UP000193689">
    <property type="component" value="Unassembled WGS sequence"/>
</dbReference>
<evidence type="ECO:0000256" key="4">
    <source>
        <dbReference type="ARBA" id="ARBA00006347"/>
    </source>
</evidence>
<dbReference type="EMBL" id="MCFJ01000021">
    <property type="protein sequence ID" value="ORY56842.1"/>
    <property type="molecule type" value="Genomic_DNA"/>
</dbReference>
<comment type="catalytic activity">
    <reaction evidence="1">
        <text>Catalyzes the rearrangement of -S-S- bonds in proteins.</text>
        <dbReference type="EC" id="5.3.4.1"/>
    </reaction>
</comment>
<keyword evidence="11" id="KW-0732">Signal</keyword>
<organism evidence="13 14">
    <name type="scientific">Pseudomassariella vexata</name>
    <dbReference type="NCBI Taxonomy" id="1141098"/>
    <lineage>
        <taxon>Eukaryota</taxon>
        <taxon>Fungi</taxon>
        <taxon>Dikarya</taxon>
        <taxon>Ascomycota</taxon>
        <taxon>Pezizomycotina</taxon>
        <taxon>Sordariomycetes</taxon>
        <taxon>Xylariomycetidae</taxon>
        <taxon>Amphisphaeriales</taxon>
        <taxon>Pseudomassariaceae</taxon>
        <taxon>Pseudomassariella</taxon>
    </lineage>
</organism>
<dbReference type="CDD" id="cd02961">
    <property type="entry name" value="PDI_a_family"/>
    <property type="match status" value="1"/>
</dbReference>
<dbReference type="GeneID" id="63769597"/>
<proteinExistence type="inferred from homology"/>
<keyword evidence="6" id="KW-0256">Endoplasmic reticulum</keyword>
<evidence type="ECO:0000256" key="1">
    <source>
        <dbReference type="ARBA" id="ARBA00001182"/>
    </source>
</evidence>
<reference evidence="13 14" key="1">
    <citation type="submission" date="2016-07" db="EMBL/GenBank/DDBJ databases">
        <title>Pervasive Adenine N6-methylation of Active Genes in Fungi.</title>
        <authorList>
            <consortium name="DOE Joint Genome Institute"/>
            <person name="Mondo S.J."/>
            <person name="Dannebaum R.O."/>
            <person name="Kuo R.C."/>
            <person name="Labutti K."/>
            <person name="Haridas S."/>
            <person name="Kuo A."/>
            <person name="Salamov A."/>
            <person name="Ahrendt S.R."/>
            <person name="Lipzen A."/>
            <person name="Sullivan W."/>
            <person name="Andreopoulos W.B."/>
            <person name="Clum A."/>
            <person name="Lindquist E."/>
            <person name="Daum C."/>
            <person name="Ramamoorthy G.K."/>
            <person name="Gryganskyi A."/>
            <person name="Culley D."/>
            <person name="Magnuson J.K."/>
            <person name="James T.Y."/>
            <person name="O'Malley M.A."/>
            <person name="Stajich J.E."/>
            <person name="Spatafora J.W."/>
            <person name="Visel A."/>
            <person name="Grigoriev I.V."/>
        </authorList>
    </citation>
    <scope>NUCLEOTIDE SEQUENCE [LARGE SCALE GENOMIC DNA]</scope>
    <source>
        <strain evidence="13 14">CBS 129021</strain>
    </source>
</reference>
<evidence type="ECO:0000259" key="12">
    <source>
        <dbReference type="Pfam" id="PF00085"/>
    </source>
</evidence>
<comment type="similarity">
    <text evidence="4">Belongs to the protein disulfide isomerase family.</text>
</comment>